<dbReference type="Pfam" id="PF14117">
    <property type="entry name" value="DUF4287"/>
    <property type="match status" value="1"/>
</dbReference>
<feature type="compositionally biased region" description="Polar residues" evidence="1">
    <location>
        <begin position="8"/>
        <end position="27"/>
    </location>
</feature>
<dbReference type="InterPro" id="IPR025629">
    <property type="entry name" value="DUF4287"/>
</dbReference>
<evidence type="ECO:0000256" key="1">
    <source>
        <dbReference type="SAM" id="MobiDB-lite"/>
    </source>
</evidence>
<protein>
    <submittedName>
        <fullName evidence="2">DUF4287 domain-containing protein</fullName>
    </submittedName>
</protein>
<proteinExistence type="predicted"/>
<dbReference type="Proteomes" id="UP001201873">
    <property type="component" value="Unassembled WGS sequence"/>
</dbReference>
<feature type="region of interest" description="Disordered" evidence="1">
    <location>
        <begin position="1"/>
        <end position="27"/>
    </location>
</feature>
<dbReference type="EMBL" id="JALKFT010000015">
    <property type="protein sequence ID" value="MCK9877203.1"/>
    <property type="molecule type" value="Genomic_DNA"/>
</dbReference>
<keyword evidence="3" id="KW-1185">Reference proteome</keyword>
<reference evidence="2 3" key="1">
    <citation type="submission" date="2022-04" db="EMBL/GenBank/DDBJ databases">
        <title>Genome diversity in the genus Frankia.</title>
        <authorList>
            <person name="Carlos-Shanley C."/>
            <person name="Hahn D."/>
        </authorList>
    </citation>
    <scope>NUCLEOTIDE SEQUENCE [LARGE SCALE GENOMIC DNA]</scope>
    <source>
        <strain evidence="2 3">Ag45/Mut15</strain>
    </source>
</reference>
<accession>A0ABT0K1Q3</accession>
<evidence type="ECO:0000313" key="3">
    <source>
        <dbReference type="Proteomes" id="UP001201873"/>
    </source>
</evidence>
<evidence type="ECO:0000313" key="2">
    <source>
        <dbReference type="EMBL" id="MCK9877203.1"/>
    </source>
</evidence>
<name>A0ABT0K1Q3_9ACTN</name>
<comment type="caution">
    <text evidence="2">The sequence shown here is derived from an EMBL/GenBank/DDBJ whole genome shotgun (WGS) entry which is preliminary data.</text>
</comment>
<organism evidence="2 3">
    <name type="scientific">Frankia umida</name>
    <dbReference type="NCBI Taxonomy" id="573489"/>
    <lineage>
        <taxon>Bacteria</taxon>
        <taxon>Bacillati</taxon>
        <taxon>Actinomycetota</taxon>
        <taxon>Actinomycetes</taxon>
        <taxon>Frankiales</taxon>
        <taxon>Frankiaceae</taxon>
        <taxon>Frankia</taxon>
    </lineage>
</organism>
<sequence length="95" mass="11004">MSLHRSPQVRSPQVRSPQVRSPQVRSAQTHQYLIERIPKVTGHEVNIWLGRLAEGPGLLRFSERVNWLRAEHNLPHSYASALVHEADLRRRAIRT</sequence>
<gene>
    <name evidence="2" type="ORF">MXD59_15705</name>
</gene>